<dbReference type="PANTHER" id="PTHR12802">
    <property type="entry name" value="SWI/SNF COMPLEX-RELATED"/>
    <property type="match status" value="1"/>
</dbReference>
<dbReference type="Pfam" id="PF16495">
    <property type="entry name" value="SWIRM-assoc_1"/>
    <property type="match status" value="1"/>
</dbReference>
<dbReference type="EMBL" id="KV454479">
    <property type="protein sequence ID" value="ODV61505.1"/>
    <property type="molecule type" value="Genomic_DNA"/>
</dbReference>
<dbReference type="PROSITE" id="PS50934">
    <property type="entry name" value="SWIRM"/>
    <property type="match status" value="1"/>
</dbReference>
<dbReference type="FunFam" id="1.10.10.10:FF:000020">
    <property type="entry name" value="SWI/SNF complex subunit SMARCC2 isoform c"/>
    <property type="match status" value="1"/>
</dbReference>
<keyword evidence="3" id="KW-0804">Transcription</keyword>
<evidence type="ECO:0000256" key="4">
    <source>
        <dbReference type="ARBA" id="ARBA00023242"/>
    </source>
</evidence>
<evidence type="ECO:0000256" key="2">
    <source>
        <dbReference type="ARBA" id="ARBA00023125"/>
    </source>
</evidence>
<dbReference type="PANTHER" id="PTHR12802:SF41">
    <property type="entry name" value="BRAHMA ASSOCIATED PROTEIN 155 KDA"/>
    <property type="match status" value="1"/>
</dbReference>
<feature type="domain" description="Myb-like" evidence="6">
    <location>
        <begin position="184"/>
        <end position="228"/>
    </location>
</feature>
<feature type="domain" description="SANT" evidence="8">
    <location>
        <begin position="181"/>
        <end position="232"/>
    </location>
</feature>
<dbReference type="InterPro" id="IPR017884">
    <property type="entry name" value="SANT_dom"/>
</dbReference>
<feature type="region of interest" description="Disordered" evidence="5">
    <location>
        <begin position="305"/>
        <end position="325"/>
    </location>
</feature>
<protein>
    <submittedName>
        <fullName evidence="9">SWIRM-domain-containing protein</fullName>
    </submittedName>
</protein>
<dbReference type="InterPro" id="IPR032451">
    <property type="entry name" value="SMARCC_C"/>
</dbReference>
<evidence type="ECO:0000313" key="10">
    <source>
        <dbReference type="Proteomes" id="UP000095038"/>
    </source>
</evidence>
<dbReference type="CDD" id="cd00167">
    <property type="entry name" value="SANT"/>
    <property type="match status" value="1"/>
</dbReference>
<dbReference type="STRING" id="1344418.A0A1D2VIP3"/>
<feature type="domain" description="SWIRM" evidence="7">
    <location>
        <begin position="5"/>
        <end position="102"/>
    </location>
</feature>
<keyword evidence="1" id="KW-0805">Transcription regulation</keyword>
<dbReference type="InParanoid" id="A0A1D2VIP3"/>
<evidence type="ECO:0000313" key="9">
    <source>
        <dbReference type="EMBL" id="ODV61505.1"/>
    </source>
</evidence>
<feature type="non-terminal residue" evidence="9">
    <location>
        <position position="1"/>
    </location>
</feature>
<organism evidence="9 10">
    <name type="scientific">Ascoidea rubescens DSM 1968</name>
    <dbReference type="NCBI Taxonomy" id="1344418"/>
    <lineage>
        <taxon>Eukaryota</taxon>
        <taxon>Fungi</taxon>
        <taxon>Dikarya</taxon>
        <taxon>Ascomycota</taxon>
        <taxon>Saccharomycotina</taxon>
        <taxon>Saccharomycetes</taxon>
        <taxon>Ascoideaceae</taxon>
        <taxon>Ascoidea</taxon>
    </lineage>
</organism>
<dbReference type="GO" id="GO:0016514">
    <property type="term" value="C:SWI/SNF complex"/>
    <property type="evidence" value="ECO:0007669"/>
    <property type="project" value="TreeGrafter"/>
</dbReference>
<feature type="non-terminal residue" evidence="9">
    <location>
        <position position="490"/>
    </location>
</feature>
<dbReference type="Pfam" id="PF00249">
    <property type="entry name" value="Myb_DNA-binding"/>
    <property type="match status" value="1"/>
</dbReference>
<sequence length="490" mass="56070">QTHAIVIPSYASWFNFRKVRRVEIESLPDFFDNSSRSKTPLIYIKYRNFMINTYRLNPSENLTVTACRRNLVGDAGSILRIHRFLTKWGLINYQVSPELAIRNVEPPLTDHFKIDTDTPKGLFPFQPYKLPKETDENTNNVEKKINGTKENDIVVSNKKVKTKAFNIKRPNILASLSIDKNSISSWKPEEIKKLLEGVETFNSNWHKIAEFVGTKTPEQCILRFLKLPIEDPYLEKHPEKLGPLKYAPYIPFSAIDNPIMTAIAYLCELVDADIAKSASQNAIKKIERDLIEKLSGGEKVKLKKSINNDDLDPKTEKVPEEPRTDPLDYIKEGTYMAMGSAAARSHIFSRYEEREMHKLIMKLLNFQFTKINLKLEKMRVCEKLLELEKKSLQKFQQEIFLNSLSLAKHSSSINSKLSNAISVLKETVDLFKSSAKFISEAKKLFLNPVKYSVFHDKAQDKSNKSGISSEVSDVNPISVAAPNLYKYWGG</sequence>
<dbReference type="GeneID" id="30963498"/>
<dbReference type="GO" id="GO:0042393">
    <property type="term" value="F:histone binding"/>
    <property type="evidence" value="ECO:0007669"/>
    <property type="project" value="TreeGrafter"/>
</dbReference>
<dbReference type="Pfam" id="PF04433">
    <property type="entry name" value="SWIRM"/>
    <property type="match status" value="1"/>
</dbReference>
<dbReference type="PROSITE" id="PS50090">
    <property type="entry name" value="MYB_LIKE"/>
    <property type="match status" value="1"/>
</dbReference>
<dbReference type="RefSeq" id="XP_020047812.1">
    <property type="nucleotide sequence ID" value="XM_020189862.2"/>
</dbReference>
<dbReference type="GO" id="GO:0003677">
    <property type="term" value="F:DNA binding"/>
    <property type="evidence" value="ECO:0007669"/>
    <property type="project" value="UniProtKB-KW"/>
</dbReference>
<dbReference type="PROSITE" id="PS51293">
    <property type="entry name" value="SANT"/>
    <property type="match status" value="1"/>
</dbReference>
<dbReference type="InterPro" id="IPR036388">
    <property type="entry name" value="WH-like_DNA-bd_sf"/>
</dbReference>
<dbReference type="GO" id="GO:0006338">
    <property type="term" value="P:chromatin remodeling"/>
    <property type="evidence" value="ECO:0007669"/>
    <property type="project" value="UniProtKB-ARBA"/>
</dbReference>
<dbReference type="Gene3D" id="1.10.10.60">
    <property type="entry name" value="Homeodomain-like"/>
    <property type="match status" value="1"/>
</dbReference>
<evidence type="ECO:0000259" key="6">
    <source>
        <dbReference type="PROSITE" id="PS50090"/>
    </source>
</evidence>
<accession>A0A1D2VIP3</accession>
<keyword evidence="10" id="KW-1185">Reference proteome</keyword>
<keyword evidence="2" id="KW-0238">DNA-binding</keyword>
<name>A0A1D2VIP3_9ASCO</name>
<reference evidence="10" key="1">
    <citation type="submission" date="2016-05" db="EMBL/GenBank/DDBJ databases">
        <title>Comparative genomics of biotechnologically important yeasts.</title>
        <authorList>
            <consortium name="DOE Joint Genome Institute"/>
            <person name="Riley R."/>
            <person name="Haridas S."/>
            <person name="Wolfe K.H."/>
            <person name="Lopes M.R."/>
            <person name="Hittinger C.T."/>
            <person name="Goker M."/>
            <person name="Salamov A."/>
            <person name="Wisecaver J."/>
            <person name="Long T.M."/>
            <person name="Aerts A.L."/>
            <person name="Barry K."/>
            <person name="Choi C."/>
            <person name="Clum A."/>
            <person name="Coughlan A.Y."/>
            <person name="Deshpande S."/>
            <person name="Douglass A.P."/>
            <person name="Hanson S.J."/>
            <person name="Klenk H.-P."/>
            <person name="Labutti K."/>
            <person name="Lapidus A."/>
            <person name="Lindquist E."/>
            <person name="Lipzen A."/>
            <person name="Meier-Kolthoff J.P."/>
            <person name="Ohm R.A."/>
            <person name="Otillar R.P."/>
            <person name="Pangilinan J."/>
            <person name="Peng Y."/>
            <person name="Rokas A."/>
            <person name="Rosa C.A."/>
            <person name="Scheuner C."/>
            <person name="Sibirny A.A."/>
            <person name="Slot J.C."/>
            <person name="Stielow J.B."/>
            <person name="Sun H."/>
            <person name="Kurtzman C.P."/>
            <person name="Blackwell M."/>
            <person name="Grigoriev I.V."/>
            <person name="Jeffries T.W."/>
        </authorList>
    </citation>
    <scope>NUCLEOTIDE SEQUENCE [LARGE SCALE GENOMIC DNA]</scope>
    <source>
        <strain evidence="10">DSM 1968</strain>
    </source>
</reference>
<dbReference type="OrthoDB" id="118550at2759"/>
<dbReference type="InterPro" id="IPR001005">
    <property type="entry name" value="SANT/Myb"/>
</dbReference>
<dbReference type="SUPFAM" id="SSF46689">
    <property type="entry name" value="Homeodomain-like"/>
    <property type="match status" value="2"/>
</dbReference>
<evidence type="ECO:0000259" key="8">
    <source>
        <dbReference type="PROSITE" id="PS51293"/>
    </source>
</evidence>
<evidence type="ECO:0000259" key="7">
    <source>
        <dbReference type="PROSITE" id="PS50934"/>
    </source>
</evidence>
<feature type="compositionally biased region" description="Basic and acidic residues" evidence="5">
    <location>
        <begin position="311"/>
        <end position="325"/>
    </location>
</feature>
<evidence type="ECO:0000256" key="3">
    <source>
        <dbReference type="ARBA" id="ARBA00023163"/>
    </source>
</evidence>
<dbReference type="Gene3D" id="1.10.10.10">
    <property type="entry name" value="Winged helix-like DNA-binding domain superfamily/Winged helix DNA-binding domain"/>
    <property type="match status" value="1"/>
</dbReference>
<dbReference type="Proteomes" id="UP000095038">
    <property type="component" value="Unassembled WGS sequence"/>
</dbReference>
<dbReference type="FunFam" id="1.10.10.60:FF:000014">
    <property type="entry name" value="SWI/SNF complex subunit SMARCC2 isoform C"/>
    <property type="match status" value="1"/>
</dbReference>
<dbReference type="GO" id="GO:0045893">
    <property type="term" value="P:positive regulation of DNA-templated transcription"/>
    <property type="evidence" value="ECO:0007669"/>
    <property type="project" value="TreeGrafter"/>
</dbReference>
<proteinExistence type="predicted"/>
<gene>
    <name evidence="9" type="ORF">ASCRUDRAFT_24677</name>
</gene>
<dbReference type="InterPro" id="IPR009057">
    <property type="entry name" value="Homeodomain-like_sf"/>
</dbReference>
<dbReference type="FunCoup" id="A0A1D2VIP3">
    <property type="interactions" value="1044"/>
</dbReference>
<dbReference type="AlphaFoldDB" id="A0A1D2VIP3"/>
<dbReference type="InterPro" id="IPR007526">
    <property type="entry name" value="SWIRM"/>
</dbReference>
<evidence type="ECO:0000256" key="1">
    <source>
        <dbReference type="ARBA" id="ARBA00023015"/>
    </source>
</evidence>
<keyword evidence="4" id="KW-0539">Nucleus</keyword>
<dbReference type="SMART" id="SM00717">
    <property type="entry name" value="SANT"/>
    <property type="match status" value="1"/>
</dbReference>
<evidence type="ECO:0000256" key="5">
    <source>
        <dbReference type="SAM" id="MobiDB-lite"/>
    </source>
</evidence>